<proteinExistence type="predicted"/>
<gene>
    <name evidence="2" type="ORF">BJ875DRAFT_474656</name>
</gene>
<name>A0A9P7Y9A5_9HELO</name>
<reference evidence="2" key="1">
    <citation type="journal article" date="2021" name="IMA Fungus">
        <title>Genomic characterization of three marine fungi, including Emericellopsis atlantica sp. nov. with signatures of a generalist lifestyle and marine biomass degradation.</title>
        <authorList>
            <person name="Hagestad O.C."/>
            <person name="Hou L."/>
            <person name="Andersen J.H."/>
            <person name="Hansen E.H."/>
            <person name="Altermark B."/>
            <person name="Li C."/>
            <person name="Kuhnert E."/>
            <person name="Cox R.J."/>
            <person name="Crous P.W."/>
            <person name="Spatafora J.W."/>
            <person name="Lail K."/>
            <person name="Amirebrahimi M."/>
            <person name="Lipzen A."/>
            <person name="Pangilinan J."/>
            <person name="Andreopoulos W."/>
            <person name="Hayes R.D."/>
            <person name="Ng V."/>
            <person name="Grigoriev I.V."/>
            <person name="Jackson S.A."/>
            <person name="Sutton T.D.S."/>
            <person name="Dobson A.D.W."/>
            <person name="Rama T."/>
        </authorList>
    </citation>
    <scope>NUCLEOTIDE SEQUENCE</scope>
    <source>
        <strain evidence="2">TRa018bII</strain>
    </source>
</reference>
<dbReference type="OrthoDB" id="4107844at2759"/>
<dbReference type="Gene3D" id="3.10.450.50">
    <property type="match status" value="1"/>
</dbReference>
<accession>A0A9P7Y9A5</accession>
<keyword evidence="3" id="KW-1185">Reference proteome</keyword>
<feature type="domain" description="SnoaL-like" evidence="1">
    <location>
        <begin position="33"/>
        <end position="116"/>
    </location>
</feature>
<dbReference type="InterPro" id="IPR032710">
    <property type="entry name" value="NTF2-like_dom_sf"/>
</dbReference>
<comment type="caution">
    <text evidence="2">The sequence shown here is derived from an EMBL/GenBank/DDBJ whole genome shotgun (WGS) entry which is preliminary data.</text>
</comment>
<dbReference type="Proteomes" id="UP000824998">
    <property type="component" value="Unassembled WGS sequence"/>
</dbReference>
<dbReference type="EMBL" id="MU251760">
    <property type="protein sequence ID" value="KAG9229510.1"/>
    <property type="molecule type" value="Genomic_DNA"/>
</dbReference>
<sequence length="134" mass="14384">MADEKASPETIVALMRANLLGVFNERSSEVRNATIKTTYAEDVVIYEPSNIAHGHAEIDRISSELLNKSPGWVFAPNGSVIISHNLGILRWHFGPEGQKPLVEGIDIAQIVGGKIKVLHVMIGGVSEAGEVAGM</sequence>
<dbReference type="Pfam" id="PF12680">
    <property type="entry name" value="SnoaL_2"/>
    <property type="match status" value="1"/>
</dbReference>
<evidence type="ECO:0000259" key="1">
    <source>
        <dbReference type="Pfam" id="PF12680"/>
    </source>
</evidence>
<evidence type="ECO:0000313" key="3">
    <source>
        <dbReference type="Proteomes" id="UP000824998"/>
    </source>
</evidence>
<dbReference type="InterPro" id="IPR037401">
    <property type="entry name" value="SnoaL-like"/>
</dbReference>
<evidence type="ECO:0000313" key="2">
    <source>
        <dbReference type="EMBL" id="KAG9229510.1"/>
    </source>
</evidence>
<organism evidence="2 3">
    <name type="scientific">Amylocarpus encephaloides</name>
    <dbReference type="NCBI Taxonomy" id="45428"/>
    <lineage>
        <taxon>Eukaryota</taxon>
        <taxon>Fungi</taxon>
        <taxon>Dikarya</taxon>
        <taxon>Ascomycota</taxon>
        <taxon>Pezizomycotina</taxon>
        <taxon>Leotiomycetes</taxon>
        <taxon>Helotiales</taxon>
        <taxon>Helotiales incertae sedis</taxon>
        <taxon>Amylocarpus</taxon>
    </lineage>
</organism>
<dbReference type="AlphaFoldDB" id="A0A9P7Y9A5"/>
<dbReference type="SUPFAM" id="SSF54427">
    <property type="entry name" value="NTF2-like"/>
    <property type="match status" value="1"/>
</dbReference>
<protein>
    <recommendedName>
        <fullName evidence="1">SnoaL-like domain-containing protein</fullName>
    </recommendedName>
</protein>